<evidence type="ECO:0000313" key="6">
    <source>
        <dbReference type="EMBL" id="CAH0417740.1"/>
    </source>
</evidence>
<dbReference type="RefSeq" id="WP_230097868.1">
    <property type="nucleotide sequence ID" value="NZ_CAKKNT010000001.1"/>
</dbReference>
<sequence length="600" mass="66311">MKKSTKYFTSLATAVMLFSGILAGCGNSAKNSAETSASVGDLKVAYKNPDKAINNGTLNVALVQDEPFTGIFSFELLQTNADQTLVGPTHTNGNSMFKTDSHFKITDGGAANIRLDKATNSATITLRKGIRWSDGHKITAKDLEFAYELVANPAYGSPHYTSTVSNIVGFEDFHNGKTKTITGITYPHGEDGDSIRVQFHHLTAGMWNSGNDFYNEDIEPYHYLKNVAPAKLVSSKEIRQAPLSYGPYVVSKVVPGQSVTYVPNKYYYGPKPKLKKLVISVVSPAVIGAALKDKKYDVALQMPATAYPVVKKLSDYVQTGQRSLTYGYLAFNVGHFDAQTNTNIQDRKTPLQSAALRQAIGYAMNVDQVTKKFGHGLQTRANSTIGPIFGKYNDPNVKGFPLDISKANNLLDKAGFKWDKAHKYRLTPAGKPFTLTFLGQSIDPNAAAIDQNYIQQWQKIGVRVKLYKDRLFDHLTWGQKMLAGNSNDWDITDGQWSVSSDPSQFGLYGQHAPYNFGHFTNPTLEGLLKNVDALDAVQPSARQEAFYKYQQYMQDQAPVIPTYFALDWVPVNKRVVGWSNDHADDQYLWANVGVSAAQPK</sequence>
<dbReference type="InterPro" id="IPR000914">
    <property type="entry name" value="SBP_5_dom"/>
</dbReference>
<organism evidence="6 7">
    <name type="scientific">Periweissella ghanensis</name>
    <dbReference type="NCBI Taxonomy" id="467997"/>
    <lineage>
        <taxon>Bacteria</taxon>
        <taxon>Bacillati</taxon>
        <taxon>Bacillota</taxon>
        <taxon>Bacilli</taxon>
        <taxon>Lactobacillales</taxon>
        <taxon>Lactobacillaceae</taxon>
        <taxon>Periweissella</taxon>
    </lineage>
</organism>
<dbReference type="Proteomes" id="UP000789719">
    <property type="component" value="Unassembled WGS sequence"/>
</dbReference>
<feature type="chain" id="PRO_5047120733" description="Solute-binding protein family 5 domain-containing protein" evidence="4">
    <location>
        <begin position="24"/>
        <end position="600"/>
    </location>
</feature>
<reference evidence="6 7" key="1">
    <citation type="submission" date="2021-11" db="EMBL/GenBank/DDBJ databases">
        <authorList>
            <person name="Depoorter E."/>
        </authorList>
    </citation>
    <scope>NUCLEOTIDE SEQUENCE [LARGE SCALE GENOMIC DNA]</scope>
    <source>
        <strain evidence="6 7">LMG 24286</strain>
    </source>
</reference>
<dbReference type="SUPFAM" id="SSF53850">
    <property type="entry name" value="Periplasmic binding protein-like II"/>
    <property type="match status" value="1"/>
</dbReference>
<evidence type="ECO:0000256" key="2">
    <source>
        <dbReference type="ARBA" id="ARBA00022448"/>
    </source>
</evidence>
<dbReference type="PANTHER" id="PTHR30290">
    <property type="entry name" value="PERIPLASMIC BINDING COMPONENT OF ABC TRANSPORTER"/>
    <property type="match status" value="1"/>
</dbReference>
<dbReference type="Pfam" id="PF00496">
    <property type="entry name" value="SBP_bac_5"/>
    <property type="match status" value="1"/>
</dbReference>
<keyword evidence="3 4" id="KW-0732">Signal</keyword>
<name>A0ABM8Z8S1_9LACO</name>
<proteinExistence type="inferred from homology"/>
<dbReference type="PANTHER" id="PTHR30290:SF9">
    <property type="entry name" value="OLIGOPEPTIDE-BINDING PROTEIN APPA"/>
    <property type="match status" value="1"/>
</dbReference>
<dbReference type="EMBL" id="CAKKNT010000001">
    <property type="protein sequence ID" value="CAH0417740.1"/>
    <property type="molecule type" value="Genomic_DNA"/>
</dbReference>
<evidence type="ECO:0000256" key="4">
    <source>
        <dbReference type="SAM" id="SignalP"/>
    </source>
</evidence>
<evidence type="ECO:0000256" key="3">
    <source>
        <dbReference type="ARBA" id="ARBA00022729"/>
    </source>
</evidence>
<comment type="caution">
    <text evidence="6">The sequence shown here is derived from an EMBL/GenBank/DDBJ whole genome shotgun (WGS) entry which is preliminary data.</text>
</comment>
<dbReference type="Gene3D" id="3.10.105.10">
    <property type="entry name" value="Dipeptide-binding Protein, Domain 3"/>
    <property type="match status" value="1"/>
</dbReference>
<evidence type="ECO:0000256" key="1">
    <source>
        <dbReference type="ARBA" id="ARBA00005695"/>
    </source>
</evidence>
<evidence type="ECO:0000259" key="5">
    <source>
        <dbReference type="Pfam" id="PF00496"/>
    </source>
</evidence>
<dbReference type="InterPro" id="IPR039424">
    <property type="entry name" value="SBP_5"/>
</dbReference>
<accession>A0ABM8Z8S1</accession>
<gene>
    <name evidence="6" type="ORF">WGH24286_00152</name>
</gene>
<evidence type="ECO:0000313" key="7">
    <source>
        <dbReference type="Proteomes" id="UP000789719"/>
    </source>
</evidence>
<feature type="signal peptide" evidence="4">
    <location>
        <begin position="1"/>
        <end position="23"/>
    </location>
</feature>
<keyword evidence="7" id="KW-1185">Reference proteome</keyword>
<protein>
    <recommendedName>
        <fullName evidence="5">Solute-binding protein family 5 domain-containing protein</fullName>
    </recommendedName>
</protein>
<dbReference type="InterPro" id="IPR030678">
    <property type="entry name" value="Peptide/Ni-bd"/>
</dbReference>
<dbReference type="Gene3D" id="3.40.190.10">
    <property type="entry name" value="Periplasmic binding protein-like II"/>
    <property type="match status" value="1"/>
</dbReference>
<feature type="domain" description="Solute-binding protein family 5" evidence="5">
    <location>
        <begin position="120"/>
        <end position="510"/>
    </location>
</feature>
<dbReference type="PIRSF" id="PIRSF002741">
    <property type="entry name" value="MppA"/>
    <property type="match status" value="1"/>
</dbReference>
<dbReference type="PROSITE" id="PS51257">
    <property type="entry name" value="PROKAR_LIPOPROTEIN"/>
    <property type="match status" value="1"/>
</dbReference>
<comment type="similarity">
    <text evidence="1">Belongs to the bacterial solute-binding protein 5 family.</text>
</comment>
<keyword evidence="2" id="KW-0813">Transport</keyword>